<evidence type="ECO:0000313" key="8">
    <source>
        <dbReference type="Proteomes" id="UP001224775"/>
    </source>
</evidence>
<comment type="caution">
    <text evidence="7">The sequence shown here is derived from an EMBL/GenBank/DDBJ whole genome shotgun (WGS) entry which is preliminary data.</text>
</comment>
<dbReference type="NCBIfam" id="TIGR01351">
    <property type="entry name" value="adk"/>
    <property type="match status" value="1"/>
</dbReference>
<dbReference type="InterPro" id="IPR010710">
    <property type="entry name" value="DUF1289"/>
</dbReference>
<dbReference type="InterPro" id="IPR029068">
    <property type="entry name" value="Glyas_Bleomycin-R_OHBP_Dase"/>
</dbReference>
<feature type="domain" description="VOC" evidence="6">
    <location>
        <begin position="24"/>
        <end position="179"/>
    </location>
</feature>
<dbReference type="PANTHER" id="PTHR23359">
    <property type="entry name" value="NUCLEOTIDE KINASE"/>
    <property type="match status" value="1"/>
</dbReference>
<comment type="similarity">
    <text evidence="1 5">Belongs to the adenylate kinase family.</text>
</comment>
<evidence type="ECO:0000256" key="1">
    <source>
        <dbReference type="ARBA" id="ARBA00007220"/>
    </source>
</evidence>
<organism evidence="7 8">
    <name type="scientific">Skeletonema marinoi</name>
    <dbReference type="NCBI Taxonomy" id="267567"/>
    <lineage>
        <taxon>Eukaryota</taxon>
        <taxon>Sar</taxon>
        <taxon>Stramenopiles</taxon>
        <taxon>Ochrophyta</taxon>
        <taxon>Bacillariophyta</taxon>
        <taxon>Coscinodiscophyceae</taxon>
        <taxon>Thalassiosirophycidae</taxon>
        <taxon>Thalassiosirales</taxon>
        <taxon>Skeletonemataceae</taxon>
        <taxon>Skeletonema</taxon>
        <taxon>Skeletonema marinoi-dohrnii complex</taxon>
    </lineage>
</organism>
<accession>A0AAD9DIG4</accession>
<dbReference type="CDD" id="cd01428">
    <property type="entry name" value="ADK"/>
    <property type="match status" value="1"/>
</dbReference>
<dbReference type="Pfam" id="PF00903">
    <property type="entry name" value="Glyoxalase"/>
    <property type="match status" value="1"/>
</dbReference>
<keyword evidence="2 5" id="KW-0808">Transferase</keyword>
<dbReference type="InterPro" id="IPR027417">
    <property type="entry name" value="P-loop_NTPase"/>
</dbReference>
<dbReference type="SUPFAM" id="SSF54593">
    <property type="entry name" value="Glyoxalase/Bleomycin resistance protein/Dihydroxybiphenyl dioxygenase"/>
    <property type="match status" value="1"/>
</dbReference>
<proteinExistence type="inferred from homology"/>
<dbReference type="InterPro" id="IPR006259">
    <property type="entry name" value="Adenyl_kin_sub"/>
</dbReference>
<evidence type="ECO:0000259" key="6">
    <source>
        <dbReference type="PROSITE" id="PS51819"/>
    </source>
</evidence>
<keyword evidence="8" id="KW-1185">Reference proteome</keyword>
<dbReference type="InterPro" id="IPR036193">
    <property type="entry name" value="ADK_active_lid_dom_sf"/>
</dbReference>
<dbReference type="Proteomes" id="UP001224775">
    <property type="component" value="Unassembled WGS sequence"/>
</dbReference>
<dbReference type="Pfam" id="PF00406">
    <property type="entry name" value="ADK"/>
    <property type="match status" value="1"/>
</dbReference>
<dbReference type="Gene3D" id="3.10.180.10">
    <property type="entry name" value="2,3-Dihydroxybiphenyl 1,2-Dioxygenase, domain 1"/>
    <property type="match status" value="1"/>
</dbReference>
<dbReference type="PROSITE" id="PS00113">
    <property type="entry name" value="ADENYLATE_KINASE"/>
    <property type="match status" value="1"/>
</dbReference>
<keyword evidence="3" id="KW-0547">Nucleotide-binding</keyword>
<dbReference type="InterPro" id="IPR033690">
    <property type="entry name" value="Adenylat_kinase_CS"/>
</dbReference>
<sequence length="510" mass="56407">MPRNNLHDHASTMSKSSVPFNLERIDHIVIRVHDFAAMFDFYTRILGCTIDEPTNDHVNRFGGALTHLRAGSCYIDLLAYDMQHLTEEGKQFAARSYAGGAGIEENSSVDELRFLADSSTLDHLCIRIEPFDEQSITQYLMEESVTIVAAGEGRLGADGVGPSIYIRDPEGNVIELKGKPVSATANRVNENKSANTKHNDIIGISKDISDSSVADKELHSGSVDERSLADASTNSEQAQLSIPVTPCNRICRYNNSFYDGQVCIGCFREEYEIKMWQSMTASEKSLTLVDQIERCIDEEKSSGGSYDGSVTHIIVVGGPASGKGTQCQKLADKYGLVHISSGDLLRQAVSSSEGGPTAPHISTIKQCMEAGKLIPDNLMTRLILDRLRSRDCQERGYILDGYPRTLAQAQSLQDAGISPDVFLLLNVRDEDAIKRVIGRRTDSKTGHVYHLEYNPPPNDPEILKRLIIRSDDTVDSMKVRLKQFRANVASVENWYREIKREVDGSSSPSE</sequence>
<dbReference type="EC" id="2.7.4.3" evidence="7"/>
<dbReference type="GO" id="GO:0004017">
    <property type="term" value="F:AMP kinase activity"/>
    <property type="evidence" value="ECO:0007669"/>
    <property type="project" value="UniProtKB-EC"/>
</dbReference>
<dbReference type="PRINTS" id="PR00094">
    <property type="entry name" value="ADENYLTKNASE"/>
</dbReference>
<dbReference type="HAMAP" id="MF_00235">
    <property type="entry name" value="Adenylate_kinase_Adk"/>
    <property type="match status" value="1"/>
</dbReference>
<name>A0AAD9DIG4_9STRA</name>
<dbReference type="EMBL" id="JATAAI010000002">
    <property type="protein sequence ID" value="KAK1747329.1"/>
    <property type="molecule type" value="Genomic_DNA"/>
</dbReference>
<gene>
    <name evidence="7" type="ORF">QTG54_001292</name>
</gene>
<dbReference type="InterPro" id="IPR004360">
    <property type="entry name" value="Glyas_Fos-R_dOase_dom"/>
</dbReference>
<evidence type="ECO:0000256" key="3">
    <source>
        <dbReference type="ARBA" id="ARBA00022741"/>
    </source>
</evidence>
<dbReference type="SUPFAM" id="SSF52540">
    <property type="entry name" value="P-loop containing nucleoside triphosphate hydrolases"/>
    <property type="match status" value="1"/>
</dbReference>
<evidence type="ECO:0000256" key="5">
    <source>
        <dbReference type="RuleBase" id="RU003330"/>
    </source>
</evidence>
<dbReference type="AlphaFoldDB" id="A0AAD9DIG4"/>
<reference evidence="7" key="1">
    <citation type="submission" date="2023-06" db="EMBL/GenBank/DDBJ databases">
        <title>Survivors Of The Sea: Transcriptome response of Skeletonema marinoi to long-term dormancy.</title>
        <authorList>
            <person name="Pinder M.I.M."/>
            <person name="Kourtchenko O."/>
            <person name="Robertson E.K."/>
            <person name="Larsson T."/>
            <person name="Maumus F."/>
            <person name="Osuna-Cruz C.M."/>
            <person name="Vancaester E."/>
            <person name="Stenow R."/>
            <person name="Vandepoele K."/>
            <person name="Ploug H."/>
            <person name="Bruchert V."/>
            <person name="Godhe A."/>
            <person name="Topel M."/>
        </authorList>
    </citation>
    <scope>NUCLEOTIDE SEQUENCE</scope>
    <source>
        <strain evidence="7">R05AC</strain>
    </source>
</reference>
<dbReference type="Gene3D" id="3.40.50.300">
    <property type="entry name" value="P-loop containing nucleotide triphosphate hydrolases"/>
    <property type="match status" value="1"/>
</dbReference>
<keyword evidence="4 5" id="KW-0418">Kinase</keyword>
<evidence type="ECO:0000256" key="2">
    <source>
        <dbReference type="ARBA" id="ARBA00022679"/>
    </source>
</evidence>
<protein>
    <submittedName>
        <fullName evidence="7">Adenylate kinase</fullName>
        <ecNumber evidence="7">2.7.4.3</ecNumber>
    </submittedName>
</protein>
<dbReference type="Pfam" id="PF06945">
    <property type="entry name" value="DUF1289"/>
    <property type="match status" value="1"/>
</dbReference>
<dbReference type="SUPFAM" id="SSF57774">
    <property type="entry name" value="Microbial and mitochondrial ADK, insert 'zinc finger' domain"/>
    <property type="match status" value="1"/>
</dbReference>
<dbReference type="GO" id="GO:0005524">
    <property type="term" value="F:ATP binding"/>
    <property type="evidence" value="ECO:0007669"/>
    <property type="project" value="InterPro"/>
</dbReference>
<dbReference type="InterPro" id="IPR000850">
    <property type="entry name" value="Adenylat/UMP-CMP_kin"/>
</dbReference>
<evidence type="ECO:0000313" key="7">
    <source>
        <dbReference type="EMBL" id="KAK1747329.1"/>
    </source>
</evidence>
<dbReference type="InterPro" id="IPR037523">
    <property type="entry name" value="VOC_core"/>
</dbReference>
<dbReference type="PROSITE" id="PS51819">
    <property type="entry name" value="VOC"/>
    <property type="match status" value="1"/>
</dbReference>
<evidence type="ECO:0000256" key="4">
    <source>
        <dbReference type="ARBA" id="ARBA00022777"/>
    </source>
</evidence>